<feature type="domain" description="N-acetyltransferase" evidence="3">
    <location>
        <begin position="4"/>
        <end position="142"/>
    </location>
</feature>
<reference evidence="4 5" key="1">
    <citation type="submission" date="2017-05" db="EMBL/GenBank/DDBJ databases">
        <authorList>
            <person name="Song R."/>
            <person name="Chenine A.L."/>
            <person name="Ruprecht R.M."/>
        </authorList>
    </citation>
    <scope>NUCLEOTIDE SEQUENCE [LARGE SCALE GENOMIC DNA]</scope>
    <source>
        <strain evidence="4 5">CECT 8899</strain>
    </source>
</reference>
<dbReference type="PANTHER" id="PTHR43877">
    <property type="entry name" value="AMINOALKYLPHOSPHONATE N-ACETYLTRANSFERASE-RELATED-RELATED"/>
    <property type="match status" value="1"/>
</dbReference>
<dbReference type="GO" id="GO:0016747">
    <property type="term" value="F:acyltransferase activity, transferring groups other than amino-acyl groups"/>
    <property type="evidence" value="ECO:0007669"/>
    <property type="project" value="InterPro"/>
</dbReference>
<evidence type="ECO:0000259" key="3">
    <source>
        <dbReference type="PROSITE" id="PS51186"/>
    </source>
</evidence>
<accession>A0A238LEH1</accession>
<keyword evidence="2" id="KW-0012">Acyltransferase</keyword>
<dbReference type="PROSITE" id="PS51186">
    <property type="entry name" value="GNAT"/>
    <property type="match status" value="1"/>
</dbReference>
<dbReference type="SUPFAM" id="SSF55729">
    <property type="entry name" value="Acyl-CoA N-acyltransferases (Nat)"/>
    <property type="match status" value="1"/>
</dbReference>
<dbReference type="InterPro" id="IPR016181">
    <property type="entry name" value="Acyl_CoA_acyltransferase"/>
</dbReference>
<organism evidence="4 5">
    <name type="scientific">Flavimaricola marinus</name>
    <dbReference type="NCBI Taxonomy" id="1819565"/>
    <lineage>
        <taxon>Bacteria</taxon>
        <taxon>Pseudomonadati</taxon>
        <taxon>Pseudomonadota</taxon>
        <taxon>Alphaproteobacteria</taxon>
        <taxon>Rhodobacterales</taxon>
        <taxon>Paracoccaceae</taxon>
        <taxon>Flavimaricola</taxon>
    </lineage>
</organism>
<sequence>MWALVVRILQVSSLPDYGPDNIARLVSHFTPETVAEAIDRNNMILAESNGRMLATASLGGTAADPQAYALRTFFVDPDAQGMGIGSRLLPQLEAHARDLGVTALPVRSSISGMPFYEARGFEVVDEVWDGDALTFQMSKTLI</sequence>
<dbReference type="Pfam" id="PF13673">
    <property type="entry name" value="Acetyltransf_10"/>
    <property type="match status" value="1"/>
</dbReference>
<dbReference type="RefSeq" id="WP_168770531.1">
    <property type="nucleotide sequence ID" value="NZ_FXZK01000004.1"/>
</dbReference>
<dbReference type="EMBL" id="FXZK01000004">
    <property type="protein sequence ID" value="SMY08107.1"/>
    <property type="molecule type" value="Genomic_DNA"/>
</dbReference>
<keyword evidence="5" id="KW-1185">Reference proteome</keyword>
<keyword evidence="1 4" id="KW-0808">Transferase</keyword>
<dbReference type="CDD" id="cd04301">
    <property type="entry name" value="NAT_SF"/>
    <property type="match status" value="1"/>
</dbReference>
<dbReference type="InterPro" id="IPR050832">
    <property type="entry name" value="Bact_Acetyltransf"/>
</dbReference>
<name>A0A238LEH1_9RHOB</name>
<protein>
    <submittedName>
        <fullName evidence="4">Acetyltransferase (GNAT) family protein</fullName>
    </submittedName>
</protein>
<dbReference type="PANTHER" id="PTHR43877:SF1">
    <property type="entry name" value="ACETYLTRANSFERASE"/>
    <property type="match status" value="1"/>
</dbReference>
<evidence type="ECO:0000313" key="4">
    <source>
        <dbReference type="EMBL" id="SMY08107.1"/>
    </source>
</evidence>
<proteinExistence type="predicted"/>
<evidence type="ECO:0000256" key="2">
    <source>
        <dbReference type="ARBA" id="ARBA00023315"/>
    </source>
</evidence>
<dbReference type="InterPro" id="IPR000182">
    <property type="entry name" value="GNAT_dom"/>
</dbReference>
<gene>
    <name evidence="4" type="ORF">LOM8899_02256</name>
</gene>
<dbReference type="Gene3D" id="3.40.630.30">
    <property type="match status" value="1"/>
</dbReference>
<evidence type="ECO:0000256" key="1">
    <source>
        <dbReference type="ARBA" id="ARBA00022679"/>
    </source>
</evidence>
<dbReference type="AlphaFoldDB" id="A0A238LEH1"/>
<dbReference type="Proteomes" id="UP000201613">
    <property type="component" value="Unassembled WGS sequence"/>
</dbReference>
<evidence type="ECO:0000313" key="5">
    <source>
        <dbReference type="Proteomes" id="UP000201613"/>
    </source>
</evidence>